<dbReference type="VEuPathDB" id="FungiDB:BO82DRAFT_346334"/>
<reference evidence="8 9" key="1">
    <citation type="submission" date="2016-12" db="EMBL/GenBank/DDBJ databases">
        <title>The genomes of Aspergillus section Nigri reveals drivers in fungal speciation.</title>
        <authorList>
            <consortium name="DOE Joint Genome Institute"/>
            <person name="Vesth T.C."/>
            <person name="Nybo J."/>
            <person name="Theobald S."/>
            <person name="Brandl J."/>
            <person name="Frisvad J.C."/>
            <person name="Nielsen K.F."/>
            <person name="Lyhne E.K."/>
            <person name="Kogle M.E."/>
            <person name="Kuo A."/>
            <person name="Riley R."/>
            <person name="Clum A."/>
            <person name="Nolan M."/>
            <person name="Lipzen A."/>
            <person name="Salamov A."/>
            <person name="Henrissat B."/>
            <person name="Wiebenga A."/>
            <person name="De Vries R.P."/>
            <person name="Grigoriev I.V."/>
            <person name="Mortensen U.H."/>
            <person name="Andersen M.R."/>
            <person name="Baker S.E."/>
        </authorList>
    </citation>
    <scope>NUCLEOTIDE SEQUENCE [LARGE SCALE GENOMIC DNA]</scope>
    <source>
        <strain evidence="8 9">CBS 121591</strain>
    </source>
</reference>
<comment type="cofactor">
    <cofactor evidence="1">
        <name>FAD</name>
        <dbReference type="ChEBI" id="CHEBI:57692"/>
    </cofactor>
</comment>
<dbReference type="GO" id="GO:0071949">
    <property type="term" value="F:FAD binding"/>
    <property type="evidence" value="ECO:0007669"/>
    <property type="project" value="InterPro"/>
</dbReference>
<dbReference type="PANTHER" id="PTHR43004:SF19">
    <property type="entry name" value="BINDING MONOOXYGENASE, PUTATIVE (JCVI)-RELATED"/>
    <property type="match status" value="1"/>
</dbReference>
<accession>A0A319DA12</accession>
<keyword evidence="4" id="KW-0274">FAD</keyword>
<dbReference type="SUPFAM" id="SSF52833">
    <property type="entry name" value="Thioredoxin-like"/>
    <property type="match status" value="1"/>
</dbReference>
<dbReference type="STRING" id="1448315.A0A319DA12"/>
<proteinExistence type="inferred from homology"/>
<protein>
    <recommendedName>
        <fullName evidence="10">FAD binding domain protein</fullName>
    </recommendedName>
</protein>
<dbReference type="InterPro" id="IPR036188">
    <property type="entry name" value="FAD/NAD-bd_sf"/>
</dbReference>
<evidence type="ECO:0000313" key="8">
    <source>
        <dbReference type="EMBL" id="PYH76772.1"/>
    </source>
</evidence>
<dbReference type="EMBL" id="KZ821751">
    <property type="protein sequence ID" value="PYH76772.1"/>
    <property type="molecule type" value="Genomic_DNA"/>
</dbReference>
<keyword evidence="9" id="KW-1185">Reference proteome</keyword>
<dbReference type="InterPro" id="IPR050641">
    <property type="entry name" value="RIFMO-like"/>
</dbReference>
<dbReference type="InterPro" id="IPR038220">
    <property type="entry name" value="PHOX_C_sf"/>
</dbReference>
<gene>
    <name evidence="8" type="ORF">BO82DRAFT_346334</name>
</gene>
<dbReference type="OrthoDB" id="1716816at2759"/>
<evidence type="ECO:0000256" key="3">
    <source>
        <dbReference type="ARBA" id="ARBA00022630"/>
    </source>
</evidence>
<comment type="similarity">
    <text evidence="2">Belongs to the PheA/TfdB FAD monooxygenase family.</text>
</comment>
<feature type="domain" description="Phenol hydroxylase-like C-terminal dimerisation" evidence="7">
    <location>
        <begin position="440"/>
        <end position="609"/>
    </location>
</feature>
<dbReference type="InterPro" id="IPR002938">
    <property type="entry name" value="FAD-bd"/>
</dbReference>
<dbReference type="PANTHER" id="PTHR43004">
    <property type="entry name" value="TRK SYSTEM POTASSIUM UPTAKE PROTEIN"/>
    <property type="match status" value="1"/>
</dbReference>
<dbReference type="PRINTS" id="PR00420">
    <property type="entry name" value="RNGMNOXGNASE"/>
</dbReference>
<dbReference type="Pfam" id="PF07976">
    <property type="entry name" value="Phe_hydrox_dim"/>
    <property type="match status" value="1"/>
</dbReference>
<keyword evidence="3" id="KW-0285">Flavoprotein</keyword>
<name>A0A319DA12_9EURO</name>
<organism evidence="8 9">
    <name type="scientific">Aspergillus uvarum CBS 121591</name>
    <dbReference type="NCBI Taxonomy" id="1448315"/>
    <lineage>
        <taxon>Eukaryota</taxon>
        <taxon>Fungi</taxon>
        <taxon>Dikarya</taxon>
        <taxon>Ascomycota</taxon>
        <taxon>Pezizomycotina</taxon>
        <taxon>Eurotiomycetes</taxon>
        <taxon>Eurotiomycetidae</taxon>
        <taxon>Eurotiales</taxon>
        <taxon>Aspergillaceae</taxon>
        <taxon>Aspergillus</taxon>
        <taxon>Aspergillus subgen. Circumdati</taxon>
    </lineage>
</organism>
<dbReference type="Gene3D" id="3.50.50.60">
    <property type="entry name" value="FAD/NAD(P)-binding domain"/>
    <property type="match status" value="1"/>
</dbReference>
<evidence type="ECO:0000256" key="2">
    <source>
        <dbReference type="ARBA" id="ARBA00007801"/>
    </source>
</evidence>
<dbReference type="InterPro" id="IPR012941">
    <property type="entry name" value="Phe_hydrox_C_dim_dom"/>
</dbReference>
<dbReference type="InterPro" id="IPR036249">
    <property type="entry name" value="Thioredoxin-like_sf"/>
</dbReference>
<dbReference type="Pfam" id="PF01494">
    <property type="entry name" value="FAD_binding_3"/>
    <property type="match status" value="1"/>
</dbReference>
<dbReference type="GO" id="GO:0016709">
    <property type="term" value="F:oxidoreductase activity, acting on paired donors, with incorporation or reduction of molecular oxygen, NAD(P)H as one donor, and incorporation of one atom of oxygen"/>
    <property type="evidence" value="ECO:0007669"/>
    <property type="project" value="UniProtKB-ARBA"/>
</dbReference>
<evidence type="ECO:0000259" key="6">
    <source>
        <dbReference type="Pfam" id="PF01494"/>
    </source>
</evidence>
<evidence type="ECO:0000256" key="4">
    <source>
        <dbReference type="ARBA" id="ARBA00022827"/>
    </source>
</evidence>
<dbReference type="Proteomes" id="UP000248340">
    <property type="component" value="Unassembled WGS sequence"/>
</dbReference>
<sequence>MAADSKCDVLVVGAGPAGFMAALTLARYKVDVRVIDVRPERIQTGHAGGIQPRTQEVLQTLNLRHQLDTRGNHVSEMAFWAPNGLGQLERTYVGQEIQTTTPYPWILSVPQRETERAFDEELQRHGCQVDRPVELIEFAYVDDNDDDAEYPLHVRVKHRHSNVVSTCRTKYLLGADGAGSKTRQLLGFDWETHGSQDEVWCVADVQLQSDFPDLRRRCAIRAAQGRMMLIPNALDTNRVYTLLNDEDLRRVAEQPSPKTNGVNGVNGANGYARYNDTALEALLRQRVRDVAGSYTMEIEQILWISQYRLQQRIVDQFWDQRRVFILGDACHTHSTSAAQGLNTSVADAYNLTWKLALVLQGRAQPSLLETYALERRQMAQELIDFDVQFSHLFSRKDFREDTQFQDTYKKAQGFTSGVGQQYRPGPLTRPCEEPLVIDHLAVEPLTPGKRLYPVNVYRHLDGTHLNLLNDLPSNGRFHLCAFVGSAIQDGRLAPLTDYLASSESAVSRFDAAANPAWGFEDIFYANPQNRDRIVDLFLVHSDSRHEVRLENLPAPLPQWKYRVYEDPQAAGHRLLGVDPRVGALALVRPDGFISTVVGLDEGHKVTELLREYLI</sequence>
<evidence type="ECO:0000256" key="1">
    <source>
        <dbReference type="ARBA" id="ARBA00001974"/>
    </source>
</evidence>
<dbReference type="SUPFAM" id="SSF51905">
    <property type="entry name" value="FAD/NAD(P)-binding domain"/>
    <property type="match status" value="1"/>
</dbReference>
<keyword evidence="5" id="KW-0560">Oxidoreductase</keyword>
<evidence type="ECO:0000259" key="7">
    <source>
        <dbReference type="Pfam" id="PF07976"/>
    </source>
</evidence>
<feature type="domain" description="FAD-binding" evidence="6">
    <location>
        <begin position="6"/>
        <end position="385"/>
    </location>
</feature>
<dbReference type="Gene3D" id="3.40.30.20">
    <property type="match status" value="1"/>
</dbReference>
<evidence type="ECO:0000313" key="9">
    <source>
        <dbReference type="Proteomes" id="UP000248340"/>
    </source>
</evidence>
<dbReference type="AlphaFoldDB" id="A0A319DA12"/>
<dbReference type="RefSeq" id="XP_025486972.1">
    <property type="nucleotide sequence ID" value="XM_025633750.1"/>
</dbReference>
<evidence type="ECO:0008006" key="10">
    <source>
        <dbReference type="Google" id="ProtNLM"/>
    </source>
</evidence>
<dbReference type="SUPFAM" id="SSF54373">
    <property type="entry name" value="FAD-linked reductases, C-terminal domain"/>
    <property type="match status" value="1"/>
</dbReference>
<dbReference type="Gene3D" id="3.30.9.10">
    <property type="entry name" value="D-Amino Acid Oxidase, subunit A, domain 2"/>
    <property type="match status" value="1"/>
</dbReference>
<dbReference type="GeneID" id="37136491"/>
<evidence type="ECO:0000256" key="5">
    <source>
        <dbReference type="ARBA" id="ARBA00023002"/>
    </source>
</evidence>